<feature type="domain" description="Protein kinase" evidence="10">
    <location>
        <begin position="18"/>
        <end position="281"/>
    </location>
</feature>
<dbReference type="Proteomes" id="UP000419743">
    <property type="component" value="Unassembled WGS sequence"/>
</dbReference>
<evidence type="ECO:0000256" key="7">
    <source>
        <dbReference type="ARBA" id="ARBA00047899"/>
    </source>
</evidence>
<keyword evidence="9" id="KW-0812">Transmembrane</keyword>
<evidence type="ECO:0000256" key="5">
    <source>
        <dbReference type="ARBA" id="ARBA00022777"/>
    </source>
</evidence>
<gene>
    <name evidence="12" type="primary">spk1</name>
    <name evidence="12" type="ORF">HALOF300_05085</name>
</gene>
<keyword evidence="13" id="KW-1185">Reference proteome</keyword>
<evidence type="ECO:0000256" key="4">
    <source>
        <dbReference type="ARBA" id="ARBA00022741"/>
    </source>
</evidence>
<proteinExistence type="predicted"/>
<dbReference type="CDD" id="cd06577">
    <property type="entry name" value="PASTA_pknB"/>
    <property type="match status" value="4"/>
</dbReference>
<dbReference type="Gene3D" id="3.30.10.20">
    <property type="match status" value="4"/>
</dbReference>
<comment type="catalytic activity">
    <reaction evidence="8">
        <text>L-seryl-[protein] + ATP = O-phospho-L-seryl-[protein] + ADP + H(+)</text>
        <dbReference type="Rhea" id="RHEA:17989"/>
        <dbReference type="Rhea" id="RHEA-COMP:9863"/>
        <dbReference type="Rhea" id="RHEA-COMP:11604"/>
        <dbReference type="ChEBI" id="CHEBI:15378"/>
        <dbReference type="ChEBI" id="CHEBI:29999"/>
        <dbReference type="ChEBI" id="CHEBI:30616"/>
        <dbReference type="ChEBI" id="CHEBI:83421"/>
        <dbReference type="ChEBI" id="CHEBI:456216"/>
        <dbReference type="EC" id="2.7.11.1"/>
    </reaction>
</comment>
<comment type="caution">
    <text evidence="12">The sequence shown here is derived from an EMBL/GenBank/DDBJ whole genome shotgun (WGS) entry which is preliminary data.</text>
</comment>
<dbReference type="SMART" id="SM00220">
    <property type="entry name" value="S_TKc"/>
    <property type="match status" value="1"/>
</dbReference>
<dbReference type="EMBL" id="CACRYJ010000069">
    <property type="protein sequence ID" value="VZO40381.1"/>
    <property type="molecule type" value="Genomic_DNA"/>
</dbReference>
<evidence type="ECO:0000256" key="3">
    <source>
        <dbReference type="ARBA" id="ARBA00022679"/>
    </source>
</evidence>
<dbReference type="EC" id="2.7.11.1" evidence="1"/>
<keyword evidence="9" id="KW-0472">Membrane</keyword>
<dbReference type="Pfam" id="PF03793">
    <property type="entry name" value="PASTA"/>
    <property type="match status" value="4"/>
</dbReference>
<accession>A0A7M4DSD7</accession>
<evidence type="ECO:0000313" key="12">
    <source>
        <dbReference type="EMBL" id="VZO40381.1"/>
    </source>
</evidence>
<keyword evidence="4" id="KW-0547">Nucleotide-binding</keyword>
<dbReference type="InterPro" id="IPR008271">
    <property type="entry name" value="Ser/Thr_kinase_AS"/>
</dbReference>
<dbReference type="Gene3D" id="1.10.510.10">
    <property type="entry name" value="Transferase(Phosphotransferase) domain 1"/>
    <property type="match status" value="1"/>
</dbReference>
<organism evidence="12 13">
    <name type="scientific">Occultella aeris</name>
    <dbReference type="NCBI Taxonomy" id="2761496"/>
    <lineage>
        <taxon>Bacteria</taxon>
        <taxon>Bacillati</taxon>
        <taxon>Actinomycetota</taxon>
        <taxon>Actinomycetes</taxon>
        <taxon>Micrococcales</taxon>
        <taxon>Ruaniaceae</taxon>
        <taxon>Occultella</taxon>
    </lineage>
</organism>
<dbReference type="Gene3D" id="3.30.200.20">
    <property type="entry name" value="Phosphorylase Kinase, domain 1"/>
    <property type="match status" value="1"/>
</dbReference>
<evidence type="ECO:0000256" key="1">
    <source>
        <dbReference type="ARBA" id="ARBA00012513"/>
    </source>
</evidence>
<keyword evidence="2" id="KW-0723">Serine/threonine-protein kinase</keyword>
<evidence type="ECO:0000256" key="6">
    <source>
        <dbReference type="ARBA" id="ARBA00022840"/>
    </source>
</evidence>
<dbReference type="PROSITE" id="PS51178">
    <property type="entry name" value="PASTA"/>
    <property type="match status" value="4"/>
</dbReference>
<keyword evidence="6" id="KW-0067">ATP-binding</keyword>
<evidence type="ECO:0000259" key="11">
    <source>
        <dbReference type="PROSITE" id="PS51178"/>
    </source>
</evidence>
<dbReference type="CDD" id="cd14014">
    <property type="entry name" value="STKc_PknB_like"/>
    <property type="match status" value="1"/>
</dbReference>
<dbReference type="FunFam" id="3.30.200.20:FF:000035">
    <property type="entry name" value="Serine/threonine protein kinase Stk1"/>
    <property type="match status" value="1"/>
</dbReference>
<dbReference type="GO" id="GO:0004674">
    <property type="term" value="F:protein serine/threonine kinase activity"/>
    <property type="evidence" value="ECO:0007669"/>
    <property type="project" value="UniProtKB-KW"/>
</dbReference>
<dbReference type="GO" id="GO:0045717">
    <property type="term" value="P:negative regulation of fatty acid biosynthetic process"/>
    <property type="evidence" value="ECO:0007669"/>
    <property type="project" value="UniProtKB-ARBA"/>
</dbReference>
<name>A0A7M4DSD7_9MICO</name>
<dbReference type="GO" id="GO:0005524">
    <property type="term" value="F:ATP binding"/>
    <property type="evidence" value="ECO:0007669"/>
    <property type="project" value="UniProtKB-KW"/>
</dbReference>
<dbReference type="InterPro" id="IPR011009">
    <property type="entry name" value="Kinase-like_dom_sf"/>
</dbReference>
<dbReference type="PROSITE" id="PS00108">
    <property type="entry name" value="PROTEIN_KINASE_ST"/>
    <property type="match status" value="1"/>
</dbReference>
<comment type="catalytic activity">
    <reaction evidence="7">
        <text>L-threonyl-[protein] + ATP = O-phospho-L-threonyl-[protein] + ADP + H(+)</text>
        <dbReference type="Rhea" id="RHEA:46608"/>
        <dbReference type="Rhea" id="RHEA-COMP:11060"/>
        <dbReference type="Rhea" id="RHEA-COMP:11605"/>
        <dbReference type="ChEBI" id="CHEBI:15378"/>
        <dbReference type="ChEBI" id="CHEBI:30013"/>
        <dbReference type="ChEBI" id="CHEBI:30616"/>
        <dbReference type="ChEBI" id="CHEBI:61977"/>
        <dbReference type="ChEBI" id="CHEBI:456216"/>
        <dbReference type="EC" id="2.7.11.1"/>
    </reaction>
</comment>
<keyword evidence="5 12" id="KW-0418">Kinase</keyword>
<dbReference type="PANTHER" id="PTHR43289:SF34">
    <property type="entry name" value="SERINE_THREONINE-PROTEIN KINASE YBDM-RELATED"/>
    <property type="match status" value="1"/>
</dbReference>
<dbReference type="InterPro" id="IPR000719">
    <property type="entry name" value="Prot_kinase_dom"/>
</dbReference>
<evidence type="ECO:0000256" key="9">
    <source>
        <dbReference type="SAM" id="Phobius"/>
    </source>
</evidence>
<protein>
    <recommendedName>
        <fullName evidence="1">non-specific serine/threonine protein kinase</fullName>
        <ecNumber evidence="1">2.7.11.1</ecNumber>
    </recommendedName>
</protein>
<evidence type="ECO:0000256" key="2">
    <source>
        <dbReference type="ARBA" id="ARBA00022527"/>
    </source>
</evidence>
<feature type="domain" description="PASTA" evidence="11">
    <location>
        <begin position="445"/>
        <end position="513"/>
    </location>
</feature>
<evidence type="ECO:0000313" key="13">
    <source>
        <dbReference type="Proteomes" id="UP000419743"/>
    </source>
</evidence>
<feature type="transmembrane region" description="Helical" evidence="9">
    <location>
        <begin position="354"/>
        <end position="373"/>
    </location>
</feature>
<feature type="domain" description="PASTA" evidence="11">
    <location>
        <begin position="580"/>
        <end position="643"/>
    </location>
</feature>
<keyword evidence="3 12" id="KW-0808">Transferase</keyword>
<dbReference type="PROSITE" id="PS50011">
    <property type="entry name" value="PROTEIN_KINASE_DOM"/>
    <property type="match status" value="1"/>
</dbReference>
<dbReference type="RefSeq" id="WP_156743652.1">
    <property type="nucleotide sequence ID" value="NZ_CACRYJ010000069.1"/>
</dbReference>
<dbReference type="SMART" id="SM00740">
    <property type="entry name" value="PASTA"/>
    <property type="match status" value="4"/>
</dbReference>
<dbReference type="FunFam" id="1.10.510.10:FF:000021">
    <property type="entry name" value="Serine/threonine protein kinase"/>
    <property type="match status" value="1"/>
</dbReference>
<feature type="domain" description="PASTA" evidence="11">
    <location>
        <begin position="377"/>
        <end position="444"/>
    </location>
</feature>
<dbReference type="NCBIfam" id="NF033483">
    <property type="entry name" value="PknB_PASTA_kin"/>
    <property type="match status" value="1"/>
</dbReference>
<evidence type="ECO:0000256" key="8">
    <source>
        <dbReference type="ARBA" id="ARBA00048679"/>
    </source>
</evidence>
<dbReference type="PANTHER" id="PTHR43289">
    <property type="entry name" value="MITOGEN-ACTIVATED PROTEIN KINASE KINASE KINASE 20-RELATED"/>
    <property type="match status" value="1"/>
</dbReference>
<evidence type="ECO:0000259" key="10">
    <source>
        <dbReference type="PROSITE" id="PS50011"/>
    </source>
</evidence>
<dbReference type="Pfam" id="PF00069">
    <property type="entry name" value="Pkinase"/>
    <property type="match status" value="1"/>
</dbReference>
<dbReference type="InterPro" id="IPR005543">
    <property type="entry name" value="PASTA_dom"/>
</dbReference>
<keyword evidence="9" id="KW-1133">Transmembrane helix</keyword>
<feature type="domain" description="PASTA" evidence="11">
    <location>
        <begin position="514"/>
        <end position="579"/>
    </location>
</feature>
<reference evidence="12 13" key="1">
    <citation type="submission" date="2019-11" db="EMBL/GenBank/DDBJ databases">
        <authorList>
            <person name="Criscuolo A."/>
        </authorList>
    </citation>
    <scope>NUCLEOTIDE SEQUENCE [LARGE SCALE GENOMIC DNA]</scope>
    <source>
        <strain evidence="12">CIP111667</strain>
    </source>
</reference>
<dbReference type="SUPFAM" id="SSF56112">
    <property type="entry name" value="Protein kinase-like (PK-like)"/>
    <property type="match status" value="1"/>
</dbReference>
<sequence>MASTLTDPMIGRLVDGRYEVSSRIARGGMATVYLATDRRLDRQVALKIMHPHLAEGVDVAARFRREARAAARLTHPGIVGVYDQGSEGELNYLTLEYVDGRNLRRALRAKGAFSLGETLDILESILDALAAAHRAGLVHRDMKPENVLIAADGRVKVADFGLARAVTEATAASTGNLLGTVAYLSPEIVTSGNADARADVYAVGVLFYEMLTGHPPFEGETPIQVAYKHVHSSIPAASDDVPWLPLEIDDLIATLTAREVGDRPVDAGAALALVRRTRATLDPAALAVRADTPADEVGEIVADAHAESDGDETVSVSRHTGTIALPIGAVAATDAAAAEHRSTRRRKRRRRLRVVAIVLVVLLALGAGGWWYLRVGPGAYTAVPDVTGAEEAAALAELEGHGLRPASDSAYHDEVPAGQVISTDPGPGEDVLRDGGEVAVLVSLGIEMLTVPDVAGSPEAEALDTLTGAGFEVSAEVRRPWDAEVAEGTVMGTDPAIGETIAHNTPLTLVVSAGREPITVPNVVGADEATAVDQLEAAGAVAQLGPAAYSDSVAAGDVISQSLEGPALRGDVVEVIVSLGPELFAVPNVVGKQYEEAAATLTALGFEVQREDVLGAFFGTVRIQSVPAGEMHPAGTVIVLTVV</sequence>
<dbReference type="AlphaFoldDB" id="A0A7M4DSD7"/>